<keyword evidence="2" id="KW-1185">Reference proteome</keyword>
<dbReference type="STRING" id="891968.Anamo_1043"/>
<name>I4BWL1_ACEMN</name>
<protein>
    <submittedName>
        <fullName evidence="1">Uncharacterized protein</fullName>
    </submittedName>
</protein>
<organism evidence="1 2">
    <name type="scientific">Acetomicrobium mobile (strain ATCC BAA-54 / DSM 13181 / JCM 12221 / NGA)</name>
    <name type="common">Anaerobaculum mobile</name>
    <dbReference type="NCBI Taxonomy" id="891968"/>
    <lineage>
        <taxon>Bacteria</taxon>
        <taxon>Thermotogati</taxon>
        <taxon>Synergistota</taxon>
        <taxon>Synergistia</taxon>
        <taxon>Synergistales</taxon>
        <taxon>Acetomicrobiaceae</taxon>
        <taxon>Acetomicrobium</taxon>
    </lineage>
</organism>
<dbReference type="AlphaFoldDB" id="I4BWL1"/>
<dbReference type="KEGG" id="amo:Anamo_1043"/>
<proteinExistence type="predicted"/>
<dbReference type="EMBL" id="CP003198">
    <property type="protein sequence ID" value="AFM21668.1"/>
    <property type="molecule type" value="Genomic_DNA"/>
</dbReference>
<reference evidence="2" key="1">
    <citation type="journal article" date="2013" name="Stand. Genomic Sci.">
        <title>Complete genome sequence of the moderate thermophile Anaerobaculum mobile type strain (NGA(T)).</title>
        <authorList>
            <person name="Mavromatis K."/>
            <person name="Stackebrandt E."/>
            <person name="Held B."/>
            <person name="Lapidus A."/>
            <person name="Nolan M."/>
            <person name="Lucas S."/>
            <person name="Hammon N."/>
            <person name="Deshpande S."/>
            <person name="Cheng J.F."/>
            <person name="Tapia R."/>
            <person name="Goodwin L.A."/>
            <person name="Pitluck S."/>
            <person name="Liolios K."/>
            <person name="Pagani I."/>
            <person name="Ivanova N."/>
            <person name="Mikhailova N."/>
            <person name="Huntemann M."/>
            <person name="Pati A."/>
            <person name="Chen A."/>
            <person name="Palaniappan K."/>
            <person name="Land M."/>
            <person name="Rohde M."/>
            <person name="Spring S."/>
            <person name="Goker M."/>
            <person name="Woyke T."/>
            <person name="Detter J.C."/>
            <person name="Bristow J."/>
            <person name="Eisen J.A."/>
            <person name="Markowitz V."/>
            <person name="Hugenholtz P."/>
            <person name="Klenk H.P."/>
            <person name="Kyrpides N.C."/>
        </authorList>
    </citation>
    <scope>NUCLEOTIDE SEQUENCE</scope>
    <source>
        <strain evidence="2">ATCC BAA-54 / DSM 13181 / NGA</strain>
    </source>
</reference>
<evidence type="ECO:0000313" key="1">
    <source>
        <dbReference type="EMBL" id="AFM21668.1"/>
    </source>
</evidence>
<accession>I4BWL1</accession>
<sequence length="52" mass="6254">MLIYCAQRSKIILINQEIFYILTLNEEKGVFFVYGRGRRLFLSFMAFEDKEV</sequence>
<evidence type="ECO:0000313" key="2">
    <source>
        <dbReference type="Proteomes" id="UP000006061"/>
    </source>
</evidence>
<dbReference type="Proteomes" id="UP000006061">
    <property type="component" value="Chromosome"/>
</dbReference>
<gene>
    <name evidence="1" type="ordered locus">Anamo_1043</name>
</gene>
<dbReference type="HOGENOM" id="CLU_3076157_0_0_0"/>